<name>A0ABN4M6C9_9BURK</name>
<keyword evidence="2" id="KW-1185">Reference proteome</keyword>
<dbReference type="EMBL" id="CP013236">
    <property type="protein sequence ID" value="AMP13303.1"/>
    <property type="molecule type" value="Genomic_DNA"/>
</dbReference>
<proteinExistence type="predicted"/>
<reference evidence="1 2" key="1">
    <citation type="submission" date="2015-11" db="EMBL/GenBank/DDBJ databases">
        <title>Exploring the genomic traits of fungus-feeding bacterial genus Collimonas.</title>
        <authorList>
            <person name="Song C."/>
            <person name="Schmidt R."/>
            <person name="de Jager V."/>
            <person name="Krzyzanowska D."/>
            <person name="Jongedijk E."/>
            <person name="Cankar K."/>
            <person name="Beekwilder J."/>
            <person name="van Veen A."/>
            <person name="de Boer W."/>
            <person name="van Veen J.A."/>
            <person name="Garbeva P."/>
        </authorList>
    </citation>
    <scope>NUCLEOTIDE SEQUENCE [LARGE SCALE GENOMIC DNA]</scope>
    <source>
        <strain evidence="1 2">Ter291</strain>
    </source>
</reference>
<organism evidence="1 2">
    <name type="scientific">Collimonas pratensis</name>
    <dbReference type="NCBI Taxonomy" id="279113"/>
    <lineage>
        <taxon>Bacteria</taxon>
        <taxon>Pseudomonadati</taxon>
        <taxon>Pseudomonadota</taxon>
        <taxon>Betaproteobacteria</taxon>
        <taxon>Burkholderiales</taxon>
        <taxon>Oxalobacteraceae</taxon>
        <taxon>Collimonas</taxon>
    </lineage>
</organism>
<evidence type="ECO:0000313" key="1">
    <source>
        <dbReference type="EMBL" id="AMP13303.1"/>
    </source>
</evidence>
<protein>
    <submittedName>
        <fullName evidence="1">Uncharacterized protein</fullName>
    </submittedName>
</protein>
<dbReference type="Proteomes" id="UP000074914">
    <property type="component" value="Chromosome"/>
</dbReference>
<accession>A0ABN4M6C9</accession>
<sequence length="40" mass="4200">MEQGSQCLSKIRAISSNEAVGVADVAVTNDVKFCNATDNL</sequence>
<gene>
    <name evidence="1" type="ORF">CPter291_1025</name>
</gene>
<evidence type="ECO:0000313" key="2">
    <source>
        <dbReference type="Proteomes" id="UP000074914"/>
    </source>
</evidence>